<organism evidence="1 2">
    <name type="scientific">Pseudomonas fluorescens</name>
    <dbReference type="NCBI Taxonomy" id="294"/>
    <lineage>
        <taxon>Bacteria</taxon>
        <taxon>Pseudomonadati</taxon>
        <taxon>Pseudomonadota</taxon>
        <taxon>Gammaproteobacteria</taxon>
        <taxon>Pseudomonadales</taxon>
        <taxon>Pseudomonadaceae</taxon>
        <taxon>Pseudomonas</taxon>
    </lineage>
</organism>
<evidence type="ECO:0000313" key="2">
    <source>
        <dbReference type="Proteomes" id="UP000066487"/>
    </source>
</evidence>
<name>A0A0N9WQA3_PSEFL</name>
<reference evidence="1 2" key="2">
    <citation type="journal article" date="2018" name="Nature">
        <title>Mutant phenotypes for thousands of bacterial genes of unknown function.</title>
        <authorList>
            <person name="Price M.N."/>
            <person name="Wetmore K.M."/>
            <person name="Waters R.J."/>
            <person name="Callaghan M."/>
            <person name="Ray J."/>
            <person name="Liu H."/>
            <person name="Kuehl J.V."/>
            <person name="Melnyk R.A."/>
            <person name="Lamson J.S."/>
            <person name="Suh Y."/>
            <person name="Carlson H.K."/>
            <person name="Esquivel Z."/>
            <person name="Sadeeshkumar H."/>
            <person name="Chakraborty R."/>
            <person name="Zane G.M."/>
            <person name="Rubin B.E."/>
            <person name="Wall J.D."/>
            <person name="Visel A."/>
            <person name="Bristow J."/>
            <person name="Blow M.J."/>
            <person name="Arkin A.P."/>
            <person name="Deutschbauer A.M."/>
        </authorList>
    </citation>
    <scope>NUCLEOTIDE SEQUENCE [LARGE SCALE GENOMIC DNA]</scope>
    <source>
        <strain evidence="1 2">FW300-N2E3</strain>
    </source>
</reference>
<dbReference type="EMBL" id="CP012830">
    <property type="protein sequence ID" value="ALI04200.1"/>
    <property type="molecule type" value="Genomic_DNA"/>
</dbReference>
<proteinExistence type="predicted"/>
<dbReference type="RefSeq" id="WP_054597406.1">
    <property type="nucleotide sequence ID" value="NZ_CP012830.1"/>
</dbReference>
<gene>
    <name evidence="1" type="ORF">AO353_25225</name>
</gene>
<evidence type="ECO:0000313" key="1">
    <source>
        <dbReference type="EMBL" id="ALI04200.1"/>
    </source>
</evidence>
<reference evidence="2" key="1">
    <citation type="submission" date="2015-09" db="EMBL/GenBank/DDBJ databases">
        <title>Whole genome sequence of Pseudomonas fluorescens FW300-N2E3.</title>
        <authorList>
            <person name="Ray J."/>
            <person name="Melnyk R."/>
            <person name="Deutschbauer A."/>
        </authorList>
    </citation>
    <scope>NUCLEOTIDE SEQUENCE [LARGE SCALE GENOMIC DNA]</scope>
    <source>
        <strain evidence="2">FW300-N2E3</strain>
    </source>
</reference>
<protein>
    <submittedName>
        <fullName evidence="1">Uncharacterized protein</fullName>
    </submittedName>
</protein>
<dbReference type="AlphaFoldDB" id="A0A0N9WQA3"/>
<sequence length="89" mass="10235">MPYISHSQMRTYIPLEFDSLKPFSGVPNKQKPLRQDTEVWLSSFIDDRFCQGQGSEAGDYYLFLHGHTFAHACHLMACVAAQWIPETIK</sequence>
<dbReference type="Proteomes" id="UP000066487">
    <property type="component" value="Chromosome"/>
</dbReference>
<accession>A0A0N9WQA3</accession>